<sequence>MDKSKKLQRKQKTQYRDQVMEVEVELQGKSKVPSNSMVLPNRESINDEAFDTRACLKTILPYAILIK</sequence>
<dbReference type="RefSeq" id="WP_242954238.1">
    <property type="nucleotide sequence ID" value="NZ_LZZM01000221.1"/>
</dbReference>
<dbReference type="EMBL" id="LZZM01000221">
    <property type="protein sequence ID" value="OOM72677.1"/>
    <property type="molecule type" value="Genomic_DNA"/>
</dbReference>
<organism evidence="1 2">
    <name type="scientific">Clostridium puniceum</name>
    <dbReference type="NCBI Taxonomy" id="29367"/>
    <lineage>
        <taxon>Bacteria</taxon>
        <taxon>Bacillati</taxon>
        <taxon>Bacillota</taxon>
        <taxon>Clostridia</taxon>
        <taxon>Eubacteriales</taxon>
        <taxon>Clostridiaceae</taxon>
        <taxon>Clostridium</taxon>
    </lineage>
</organism>
<accession>A0A1S8T4F4</accession>
<protein>
    <submittedName>
        <fullName evidence="1">Uncharacterized protein</fullName>
    </submittedName>
</protein>
<dbReference type="AlphaFoldDB" id="A0A1S8T4F4"/>
<comment type="caution">
    <text evidence="1">The sequence shown here is derived from an EMBL/GenBank/DDBJ whole genome shotgun (WGS) entry which is preliminary data.</text>
</comment>
<keyword evidence="2" id="KW-1185">Reference proteome</keyword>
<evidence type="ECO:0000313" key="2">
    <source>
        <dbReference type="Proteomes" id="UP000190890"/>
    </source>
</evidence>
<gene>
    <name evidence="1" type="ORF">CLPUN_46520</name>
</gene>
<dbReference type="Proteomes" id="UP000190890">
    <property type="component" value="Unassembled WGS sequence"/>
</dbReference>
<name>A0A1S8T4F4_9CLOT</name>
<reference evidence="1 2" key="1">
    <citation type="submission" date="2016-05" db="EMBL/GenBank/DDBJ databases">
        <title>Microbial solvent formation.</title>
        <authorList>
            <person name="Poehlein A."/>
            <person name="Montoya Solano J.D."/>
            <person name="Flitsch S."/>
            <person name="Krabben P."/>
            <person name="Duerre P."/>
            <person name="Daniel R."/>
        </authorList>
    </citation>
    <scope>NUCLEOTIDE SEQUENCE [LARGE SCALE GENOMIC DNA]</scope>
    <source>
        <strain evidence="1 2">DSM 2619</strain>
    </source>
</reference>
<proteinExistence type="predicted"/>
<evidence type="ECO:0000313" key="1">
    <source>
        <dbReference type="EMBL" id="OOM72677.1"/>
    </source>
</evidence>